<dbReference type="PANTHER" id="PTHR12697">
    <property type="entry name" value="PBS LYASE HEAT-LIKE PROTEIN"/>
    <property type="match status" value="1"/>
</dbReference>
<proteinExistence type="predicted"/>
<dbReference type="EMBL" id="FQZT01000006">
    <property type="protein sequence ID" value="SHJ31000.1"/>
    <property type="molecule type" value="Genomic_DNA"/>
</dbReference>
<keyword evidence="2" id="KW-1185">Reference proteome</keyword>
<dbReference type="Proteomes" id="UP000184171">
    <property type="component" value="Unassembled WGS sequence"/>
</dbReference>
<reference evidence="1 2" key="1">
    <citation type="submission" date="2016-11" db="EMBL/GenBank/DDBJ databases">
        <authorList>
            <person name="Jaros S."/>
            <person name="Januszkiewicz K."/>
            <person name="Wedrychowicz H."/>
        </authorList>
    </citation>
    <scope>NUCLEOTIDE SEQUENCE [LARGE SCALE GENOMIC DNA]</scope>
    <source>
        <strain evidence="1 2">DSM 5091</strain>
    </source>
</reference>
<dbReference type="Gene3D" id="1.25.10.10">
    <property type="entry name" value="Leucine-rich Repeat Variant"/>
    <property type="match status" value="1"/>
</dbReference>
<dbReference type="InterPro" id="IPR016024">
    <property type="entry name" value="ARM-type_fold"/>
</dbReference>
<evidence type="ECO:0000313" key="2">
    <source>
        <dbReference type="Proteomes" id="UP000184171"/>
    </source>
</evidence>
<name>A0A1M6I956_MALRU</name>
<dbReference type="AlphaFoldDB" id="A0A1M6I956"/>
<gene>
    <name evidence="1" type="ORF">SAMN02745165_02069</name>
</gene>
<dbReference type="PANTHER" id="PTHR12697:SF5">
    <property type="entry name" value="DEOXYHYPUSINE HYDROXYLASE"/>
    <property type="match status" value="1"/>
</dbReference>
<dbReference type="InterPro" id="IPR011989">
    <property type="entry name" value="ARM-like"/>
</dbReference>
<dbReference type="Pfam" id="PF13646">
    <property type="entry name" value="HEAT_2"/>
    <property type="match status" value="1"/>
</dbReference>
<dbReference type="SUPFAM" id="SSF48371">
    <property type="entry name" value="ARM repeat"/>
    <property type="match status" value="1"/>
</dbReference>
<protein>
    <submittedName>
        <fullName evidence="1">HEAT repeat</fullName>
    </submittedName>
</protein>
<dbReference type="STRING" id="1122189.SAMN02745165_02069"/>
<dbReference type="InterPro" id="IPR004155">
    <property type="entry name" value="PBS_lyase_HEAT"/>
</dbReference>
<accession>A0A1M6I956</accession>
<sequence>MEAASHLKNLSADLERALAGLLKLVKALSFYPADHPSLLSTIGKTSSAFQTFLQNHKPAAYHVTQNGFRLDSTPVAPGNLQLQELALKLVERRVRHILFMPKMDQQDLLILAEELAAPLEQTLAAGGLAEQLKQQGLTSIVINETNLQAIFEQLGSPAGAVAEAFDIDPQQLLEKLPEEKPQPSTTEQMRELLEELKAPQSEVAFDKLLGKIRKTAEPFFNETRLTGQLAVFSLLESLHKDQTRSPRQRASANELSSALLTASCRKQLIDALANSDLKSSQRRLLVRLLINFGERIAPDMLQRLYAERDALIRRDYSAVLAKMGEKIFPLLKADLHHTTWHRVRNVVTILGESRLESALPLLAQVVDYPEPRVRRSVIRALAAIGGNQVIPFLIKLTEDADEDLHQPAIQALGGLRRSQAVPPLIDILMRKGPREKQHLLKIEVIRALAATRSPKAIIPLLKIARQRNLLNRKNIETLRAEAILAIGQLGNAKLIPLLEQLPKVEKDPAGRALKQATSQLLKHHVA</sequence>
<dbReference type="OrthoDB" id="9766168at2"/>
<evidence type="ECO:0000313" key="1">
    <source>
        <dbReference type="EMBL" id="SHJ31000.1"/>
    </source>
</evidence>
<organism evidence="1 2">
    <name type="scientific">Malonomonas rubra DSM 5091</name>
    <dbReference type="NCBI Taxonomy" id="1122189"/>
    <lineage>
        <taxon>Bacteria</taxon>
        <taxon>Pseudomonadati</taxon>
        <taxon>Thermodesulfobacteriota</taxon>
        <taxon>Desulfuromonadia</taxon>
        <taxon>Desulfuromonadales</taxon>
        <taxon>Geopsychrobacteraceae</taxon>
        <taxon>Malonomonas</taxon>
    </lineage>
</organism>
<dbReference type="RefSeq" id="WP_072908561.1">
    <property type="nucleotide sequence ID" value="NZ_FQZT01000006.1"/>
</dbReference>
<dbReference type="GO" id="GO:0016491">
    <property type="term" value="F:oxidoreductase activity"/>
    <property type="evidence" value="ECO:0007669"/>
    <property type="project" value="TreeGrafter"/>
</dbReference>
<dbReference type="SMART" id="SM00567">
    <property type="entry name" value="EZ_HEAT"/>
    <property type="match status" value="4"/>
</dbReference>